<sequence length="139" mass="16238">MQSEMFILLKIGVAVYEALDFNLSQEEECILSQDLHDLINMMTFEVLVPTYYLKPSHHLLSKKKPFYTQKVLIELFFSNLKAEAEIDDEGIERDSEEIDDEKFLDTKELDHILEICYTNVLSGVLYAKMLFSETFQLTL</sequence>
<protein>
    <submittedName>
        <fullName evidence="15">CLUMA_CG013951, isoform A</fullName>
    </submittedName>
</protein>
<proteinExistence type="inferred from homology"/>
<evidence type="ECO:0000256" key="10">
    <source>
        <dbReference type="ARBA" id="ARBA00023136"/>
    </source>
</evidence>
<reference evidence="15 16" key="1">
    <citation type="submission" date="2015-04" db="EMBL/GenBank/DDBJ databases">
        <authorList>
            <person name="Syromyatnikov M.Y."/>
            <person name="Popov V.N."/>
        </authorList>
    </citation>
    <scope>NUCLEOTIDE SEQUENCE [LARGE SCALE GENOMIC DNA]</scope>
</reference>
<name>A0A1J1IMA1_9DIPT</name>
<keyword evidence="13" id="KW-0968">Cytoplasmic vesicle</keyword>
<gene>
    <name evidence="15" type="ORF">CLUMA_CG013951</name>
</gene>
<evidence type="ECO:0000256" key="5">
    <source>
        <dbReference type="ARBA" id="ARBA00022448"/>
    </source>
</evidence>
<keyword evidence="6" id="KW-1003">Cell membrane</keyword>
<dbReference type="Proteomes" id="UP000183832">
    <property type="component" value="Unassembled WGS sequence"/>
</dbReference>
<dbReference type="AlphaFoldDB" id="A0A1J1IMA1"/>
<evidence type="ECO:0000256" key="13">
    <source>
        <dbReference type="ARBA" id="ARBA00023329"/>
    </source>
</evidence>
<dbReference type="Gene3D" id="1.10.510.10">
    <property type="entry name" value="Transferase(Phosphotransferase) domain 1"/>
    <property type="match status" value="1"/>
</dbReference>
<dbReference type="GO" id="GO:0051639">
    <property type="term" value="P:actin filament network formation"/>
    <property type="evidence" value="ECO:0007669"/>
    <property type="project" value="TreeGrafter"/>
</dbReference>
<dbReference type="GO" id="GO:0030659">
    <property type="term" value="C:cytoplasmic vesicle membrane"/>
    <property type="evidence" value="ECO:0007669"/>
    <property type="project" value="UniProtKB-SubCell"/>
</dbReference>
<dbReference type="GO" id="GO:0030041">
    <property type="term" value="P:actin filament polymerization"/>
    <property type="evidence" value="ECO:0007669"/>
    <property type="project" value="TreeGrafter"/>
</dbReference>
<evidence type="ECO:0000256" key="4">
    <source>
        <dbReference type="ARBA" id="ARBA00010956"/>
    </source>
</evidence>
<accession>A0A1J1IMA1</accession>
<evidence type="ECO:0000256" key="3">
    <source>
        <dbReference type="ARBA" id="ARBA00004413"/>
    </source>
</evidence>
<dbReference type="PANTHER" id="PTHR21345:SF3">
    <property type="entry name" value="PROTEIN SPIRE"/>
    <property type="match status" value="1"/>
</dbReference>
<dbReference type="GO" id="GO:0005938">
    <property type="term" value="C:cell cortex"/>
    <property type="evidence" value="ECO:0007669"/>
    <property type="project" value="TreeGrafter"/>
</dbReference>
<dbReference type="GO" id="GO:0005856">
    <property type="term" value="C:cytoskeleton"/>
    <property type="evidence" value="ECO:0007669"/>
    <property type="project" value="UniProtKB-SubCell"/>
</dbReference>
<dbReference type="EMBL" id="CVRI01000054">
    <property type="protein sequence ID" value="CRL00692.1"/>
    <property type="molecule type" value="Genomic_DNA"/>
</dbReference>
<organism evidence="15 16">
    <name type="scientific">Clunio marinus</name>
    <dbReference type="NCBI Taxonomy" id="568069"/>
    <lineage>
        <taxon>Eukaryota</taxon>
        <taxon>Metazoa</taxon>
        <taxon>Ecdysozoa</taxon>
        <taxon>Arthropoda</taxon>
        <taxon>Hexapoda</taxon>
        <taxon>Insecta</taxon>
        <taxon>Pterygota</taxon>
        <taxon>Neoptera</taxon>
        <taxon>Endopterygota</taxon>
        <taxon>Diptera</taxon>
        <taxon>Nematocera</taxon>
        <taxon>Chironomoidea</taxon>
        <taxon>Chironomidae</taxon>
        <taxon>Clunio</taxon>
    </lineage>
</organism>
<evidence type="ECO:0000256" key="11">
    <source>
        <dbReference type="ARBA" id="ARBA00023203"/>
    </source>
</evidence>
<evidence type="ECO:0000259" key="14">
    <source>
        <dbReference type="Pfam" id="PF16474"/>
    </source>
</evidence>
<feature type="domain" description="KIND" evidence="14">
    <location>
        <begin position="4"/>
        <end position="43"/>
    </location>
</feature>
<keyword evidence="8" id="KW-0677">Repeat</keyword>
<dbReference type="InterPro" id="IPR011019">
    <property type="entry name" value="KIND_dom"/>
</dbReference>
<dbReference type="GO" id="GO:0036089">
    <property type="term" value="P:cleavage furrow formation"/>
    <property type="evidence" value="ECO:0007669"/>
    <property type="project" value="TreeGrafter"/>
</dbReference>
<comment type="similarity">
    <text evidence="4">Belongs to the spire family.</text>
</comment>
<dbReference type="GO" id="GO:0048193">
    <property type="term" value="P:Golgi vesicle transport"/>
    <property type="evidence" value="ECO:0007669"/>
    <property type="project" value="TreeGrafter"/>
</dbReference>
<comment type="subcellular location">
    <subcellularLocation>
        <location evidence="3">Cell membrane</location>
        <topology evidence="3">Peripheral membrane protein</topology>
        <orientation evidence="3">Cytoplasmic side</orientation>
    </subcellularLocation>
    <subcellularLocation>
        <location evidence="2">Cytoplasm</location>
        <location evidence="2">Cytoskeleton</location>
    </subcellularLocation>
    <subcellularLocation>
        <location evidence="1">Cytoplasmic vesicle membrane</location>
        <topology evidence="1">Peripheral membrane protein</topology>
        <orientation evidence="1">Cytoplasmic side</orientation>
    </subcellularLocation>
</comment>
<keyword evidence="11" id="KW-0009">Actin-binding</keyword>
<dbReference type="GO" id="GO:0008017">
    <property type="term" value="F:microtubule binding"/>
    <property type="evidence" value="ECO:0007669"/>
    <property type="project" value="TreeGrafter"/>
</dbReference>
<evidence type="ECO:0000256" key="6">
    <source>
        <dbReference type="ARBA" id="ARBA00022475"/>
    </source>
</evidence>
<evidence type="ECO:0000256" key="7">
    <source>
        <dbReference type="ARBA" id="ARBA00022490"/>
    </source>
</evidence>
<dbReference type="GO" id="GO:0040038">
    <property type="term" value="P:polar body extrusion after meiotic divisions"/>
    <property type="evidence" value="ECO:0007669"/>
    <property type="project" value="TreeGrafter"/>
</dbReference>
<keyword evidence="12" id="KW-0206">Cytoskeleton</keyword>
<keyword evidence="9" id="KW-0653">Protein transport</keyword>
<dbReference type="GO" id="GO:0015031">
    <property type="term" value="P:protein transport"/>
    <property type="evidence" value="ECO:0007669"/>
    <property type="project" value="UniProtKB-KW"/>
</dbReference>
<evidence type="ECO:0000256" key="2">
    <source>
        <dbReference type="ARBA" id="ARBA00004245"/>
    </source>
</evidence>
<evidence type="ECO:0000256" key="9">
    <source>
        <dbReference type="ARBA" id="ARBA00022927"/>
    </source>
</evidence>
<dbReference type="PANTHER" id="PTHR21345">
    <property type="entry name" value="SPIRE"/>
    <property type="match status" value="1"/>
</dbReference>
<dbReference type="GO" id="GO:0051295">
    <property type="term" value="P:establishment of meiotic spindle localization"/>
    <property type="evidence" value="ECO:0007669"/>
    <property type="project" value="TreeGrafter"/>
</dbReference>
<evidence type="ECO:0000313" key="15">
    <source>
        <dbReference type="EMBL" id="CRL00692.1"/>
    </source>
</evidence>
<dbReference type="GO" id="GO:0005886">
    <property type="term" value="C:plasma membrane"/>
    <property type="evidence" value="ECO:0007669"/>
    <property type="project" value="UniProtKB-SubCell"/>
</dbReference>
<keyword evidence="16" id="KW-1185">Reference proteome</keyword>
<dbReference type="GO" id="GO:0045010">
    <property type="term" value="P:actin nucleation"/>
    <property type="evidence" value="ECO:0007669"/>
    <property type="project" value="InterPro"/>
</dbReference>
<evidence type="ECO:0000256" key="8">
    <source>
        <dbReference type="ARBA" id="ARBA00022737"/>
    </source>
</evidence>
<keyword evidence="10" id="KW-0472">Membrane</keyword>
<evidence type="ECO:0000313" key="16">
    <source>
        <dbReference type="Proteomes" id="UP000183832"/>
    </source>
</evidence>
<keyword evidence="5" id="KW-0813">Transport</keyword>
<dbReference type="InterPro" id="IPR029901">
    <property type="entry name" value="Spire"/>
</dbReference>
<keyword evidence="7" id="KW-0963">Cytoplasm</keyword>
<dbReference type="GO" id="GO:0003779">
    <property type="term" value="F:actin binding"/>
    <property type="evidence" value="ECO:0007669"/>
    <property type="project" value="UniProtKB-KW"/>
</dbReference>
<evidence type="ECO:0000256" key="1">
    <source>
        <dbReference type="ARBA" id="ARBA00004180"/>
    </source>
</evidence>
<dbReference type="Pfam" id="PF16474">
    <property type="entry name" value="KIND"/>
    <property type="match status" value="1"/>
</dbReference>
<dbReference type="OrthoDB" id="10043757at2759"/>
<evidence type="ECO:0000256" key="12">
    <source>
        <dbReference type="ARBA" id="ARBA00023212"/>
    </source>
</evidence>